<dbReference type="AlphaFoldDB" id="A0A6G1IUC0"/>
<feature type="non-terminal residue" evidence="2">
    <location>
        <position position="361"/>
    </location>
</feature>
<feature type="region of interest" description="Disordered" evidence="1">
    <location>
        <begin position="143"/>
        <end position="179"/>
    </location>
</feature>
<feature type="compositionally biased region" description="Polar residues" evidence="1">
    <location>
        <begin position="163"/>
        <end position="178"/>
    </location>
</feature>
<protein>
    <submittedName>
        <fullName evidence="2">Uncharacterized protein</fullName>
    </submittedName>
</protein>
<organism evidence="2 3">
    <name type="scientific">Lentithecium fluviatile CBS 122367</name>
    <dbReference type="NCBI Taxonomy" id="1168545"/>
    <lineage>
        <taxon>Eukaryota</taxon>
        <taxon>Fungi</taxon>
        <taxon>Dikarya</taxon>
        <taxon>Ascomycota</taxon>
        <taxon>Pezizomycotina</taxon>
        <taxon>Dothideomycetes</taxon>
        <taxon>Pleosporomycetidae</taxon>
        <taxon>Pleosporales</taxon>
        <taxon>Massarineae</taxon>
        <taxon>Lentitheciaceae</taxon>
        <taxon>Lentithecium</taxon>
    </lineage>
</organism>
<evidence type="ECO:0000313" key="3">
    <source>
        <dbReference type="Proteomes" id="UP000799291"/>
    </source>
</evidence>
<feature type="compositionally biased region" description="Basic and acidic residues" evidence="1">
    <location>
        <begin position="103"/>
        <end position="116"/>
    </location>
</feature>
<name>A0A6G1IUC0_9PLEO</name>
<evidence type="ECO:0000313" key="2">
    <source>
        <dbReference type="EMBL" id="KAF2681541.1"/>
    </source>
</evidence>
<feature type="compositionally biased region" description="Acidic residues" evidence="1">
    <location>
        <begin position="266"/>
        <end position="295"/>
    </location>
</feature>
<proteinExistence type="predicted"/>
<dbReference type="Proteomes" id="UP000799291">
    <property type="component" value="Unassembled WGS sequence"/>
</dbReference>
<dbReference type="OrthoDB" id="5378435at2759"/>
<reference evidence="2" key="1">
    <citation type="journal article" date="2020" name="Stud. Mycol.">
        <title>101 Dothideomycetes genomes: a test case for predicting lifestyles and emergence of pathogens.</title>
        <authorList>
            <person name="Haridas S."/>
            <person name="Albert R."/>
            <person name="Binder M."/>
            <person name="Bloem J."/>
            <person name="Labutti K."/>
            <person name="Salamov A."/>
            <person name="Andreopoulos B."/>
            <person name="Baker S."/>
            <person name="Barry K."/>
            <person name="Bills G."/>
            <person name="Bluhm B."/>
            <person name="Cannon C."/>
            <person name="Castanera R."/>
            <person name="Culley D."/>
            <person name="Daum C."/>
            <person name="Ezra D."/>
            <person name="Gonzalez J."/>
            <person name="Henrissat B."/>
            <person name="Kuo A."/>
            <person name="Liang C."/>
            <person name="Lipzen A."/>
            <person name="Lutzoni F."/>
            <person name="Magnuson J."/>
            <person name="Mondo S."/>
            <person name="Nolan M."/>
            <person name="Ohm R."/>
            <person name="Pangilinan J."/>
            <person name="Park H.-J."/>
            <person name="Ramirez L."/>
            <person name="Alfaro M."/>
            <person name="Sun H."/>
            <person name="Tritt A."/>
            <person name="Yoshinaga Y."/>
            <person name="Zwiers L.-H."/>
            <person name="Turgeon B."/>
            <person name="Goodwin S."/>
            <person name="Spatafora J."/>
            <person name="Crous P."/>
            <person name="Grigoriev I."/>
        </authorList>
    </citation>
    <scope>NUCLEOTIDE SEQUENCE</scope>
    <source>
        <strain evidence="2">CBS 122367</strain>
    </source>
</reference>
<sequence>SPHMLSSHSSRRFSRSYNNQAGSHPYRVEKPRSIHNSPHTVERRKTTTGAKLYATLDDHYNMMMGITGDGAAMENRPEPASTRPMSWHPSSAHIQVPRSAAYEQHEPQDYSRHYPESSRNSAHGSDFYSMSARNSMYMEPLQNNATYPHGYEGHRGSQDSDDSWNTQAYTQSSYSTPATEPMPWYLQEWARKNQVQSQHGSADFLPIQHPATQQETHTPDEEMEDSGKELVGMGLYDIPDLSLEWDSAQVEPTGKGLKLEETWQPPEEDDNEEDDDDEEEGNGDDSSSEDGEDELPMPPPAKQAAEQLQAPVNMKPQTPSSMEGQSFFFEEDDNITKEWWYPQLRQPSLPVRDAGIGYGWL</sequence>
<accession>A0A6G1IUC0</accession>
<gene>
    <name evidence="2" type="ORF">K458DRAFT_243789</name>
</gene>
<feature type="region of interest" description="Disordered" evidence="1">
    <location>
        <begin position="250"/>
        <end position="326"/>
    </location>
</feature>
<evidence type="ECO:0000256" key="1">
    <source>
        <dbReference type="SAM" id="MobiDB-lite"/>
    </source>
</evidence>
<feature type="region of interest" description="Disordered" evidence="1">
    <location>
        <begin position="69"/>
        <end position="127"/>
    </location>
</feature>
<feature type="compositionally biased region" description="Polar residues" evidence="1">
    <location>
        <begin position="315"/>
        <end position="324"/>
    </location>
</feature>
<feature type="non-terminal residue" evidence="2">
    <location>
        <position position="1"/>
    </location>
</feature>
<dbReference type="EMBL" id="MU005591">
    <property type="protein sequence ID" value="KAF2681541.1"/>
    <property type="molecule type" value="Genomic_DNA"/>
</dbReference>
<keyword evidence="3" id="KW-1185">Reference proteome</keyword>
<feature type="region of interest" description="Disordered" evidence="1">
    <location>
        <begin position="1"/>
        <end position="48"/>
    </location>
</feature>